<comment type="caution">
    <text evidence="3">The sequence shown here is derived from an EMBL/GenBank/DDBJ whole genome shotgun (WGS) entry which is preliminary data.</text>
</comment>
<dbReference type="EMBL" id="JAVGXC010000010">
    <property type="protein sequence ID" value="MDR0189830.1"/>
    <property type="molecule type" value="Genomic_DNA"/>
</dbReference>
<dbReference type="Proteomes" id="UP000546584">
    <property type="component" value="Unassembled WGS sequence"/>
</dbReference>
<dbReference type="CDD" id="cd00531">
    <property type="entry name" value="NTF2_like"/>
    <property type="match status" value="1"/>
</dbReference>
<evidence type="ECO:0000313" key="4">
    <source>
        <dbReference type="Proteomes" id="UP000546584"/>
    </source>
</evidence>
<protein>
    <submittedName>
        <fullName evidence="3">Nuclear transport factor 2 family protein</fullName>
    </submittedName>
</protein>
<evidence type="ECO:0000313" key="2">
    <source>
        <dbReference type="EMBL" id="MDR0189830.1"/>
    </source>
</evidence>
<dbReference type="InterPro" id="IPR032710">
    <property type="entry name" value="NTF2-like_dom_sf"/>
</dbReference>
<keyword evidence="5" id="KW-1185">Reference proteome</keyword>
<dbReference type="EMBL" id="JACAQR010000015">
    <property type="protein sequence ID" value="NWD42674.1"/>
    <property type="molecule type" value="Genomic_DNA"/>
</dbReference>
<accession>A0AAJ3H597</accession>
<dbReference type="KEGG" id="pym:AK972_2632"/>
<dbReference type="SUPFAM" id="SSF54427">
    <property type="entry name" value="NTF2-like"/>
    <property type="match status" value="1"/>
</dbReference>
<reference evidence="2 5" key="2">
    <citation type="journal article" date="2023" name="Microbiol. Resour. Announc.">
        <title>Whole-genome sequence of Pseudomonas yamanorum OLsAu1 isolated from the edible ectomycorrhizal mushroom Lactarius sp. section Deliciosi.</title>
        <authorList>
            <person name="Ramirez-Mendoza R."/>
            <person name="Angeles-Argaiz R.E."/>
            <person name="Hernandez-Oaxaca D."/>
            <person name="Aguirre-Beltran L."/>
            <person name="Almaraz-Suarez J."/>
            <person name="Perez-Moreno J."/>
        </authorList>
    </citation>
    <scope>NUCLEOTIDE SEQUENCE [LARGE SCALE GENOMIC DNA]</scope>
    <source>
        <strain evidence="2 5">OLsAu1</strain>
    </source>
</reference>
<sequence>MTDLITRVEQLETRFALERLISEYAHAFDARDETLLRSIWHDDARLDLGAAFGCHDGVAAIIASAHLNWAAMPHMHHWMANPLIDISGDTASARVAVDCLCTHNELGQVQISGLYHDRFERRQGRWAFSERRFELHFLTPLAGWKPVAGLEA</sequence>
<dbReference type="Proteomes" id="UP001224477">
    <property type="component" value="Unassembled WGS sequence"/>
</dbReference>
<dbReference type="RefSeq" id="WP_063029781.1">
    <property type="nucleotide sequence ID" value="NZ_CP012400.2"/>
</dbReference>
<proteinExistence type="predicted"/>
<gene>
    <name evidence="3" type="ORF">HX826_12455</name>
    <name evidence="2" type="ORF">RCO22_12855</name>
</gene>
<evidence type="ECO:0000313" key="3">
    <source>
        <dbReference type="EMBL" id="NWD42674.1"/>
    </source>
</evidence>
<feature type="domain" description="SnoaL-like" evidence="1">
    <location>
        <begin position="10"/>
        <end position="132"/>
    </location>
</feature>
<name>A0AAJ3H597_9PSED</name>
<evidence type="ECO:0000259" key="1">
    <source>
        <dbReference type="Pfam" id="PF13577"/>
    </source>
</evidence>
<dbReference type="Pfam" id="PF13577">
    <property type="entry name" value="SnoaL_4"/>
    <property type="match status" value="1"/>
</dbReference>
<dbReference type="AlphaFoldDB" id="A0AAJ3H597"/>
<evidence type="ECO:0000313" key="5">
    <source>
        <dbReference type="Proteomes" id="UP001224477"/>
    </source>
</evidence>
<dbReference type="InterPro" id="IPR037401">
    <property type="entry name" value="SnoaL-like"/>
</dbReference>
<reference evidence="3 4" key="1">
    <citation type="submission" date="2020-04" db="EMBL/GenBank/DDBJ databases">
        <title>Molecular characterization of pseudomonads from Agaricus bisporus reveal novel blotch 2 pathogens in Western Europe.</title>
        <authorList>
            <person name="Taparia T."/>
            <person name="Krijger M."/>
            <person name="Haynes E."/>
            <person name="Elpinstone J.G."/>
            <person name="Noble R."/>
            <person name="Van Der Wolf J."/>
        </authorList>
    </citation>
    <scope>NUCLEOTIDE SEQUENCE [LARGE SCALE GENOMIC DNA]</scope>
    <source>
        <strain evidence="3 4">IPO3753</strain>
    </source>
</reference>
<organism evidence="3 4">
    <name type="scientific">Pseudomonas yamanorum</name>
    <dbReference type="NCBI Taxonomy" id="515393"/>
    <lineage>
        <taxon>Bacteria</taxon>
        <taxon>Pseudomonadati</taxon>
        <taxon>Pseudomonadota</taxon>
        <taxon>Gammaproteobacteria</taxon>
        <taxon>Pseudomonadales</taxon>
        <taxon>Pseudomonadaceae</taxon>
        <taxon>Pseudomonas</taxon>
    </lineage>
</organism>
<dbReference type="Gene3D" id="3.10.450.50">
    <property type="match status" value="1"/>
</dbReference>